<gene>
    <name evidence="1" type="ORF">FKW77_003606</name>
</gene>
<reference evidence="1 2" key="1">
    <citation type="submission" date="2019-07" db="EMBL/GenBank/DDBJ databases">
        <title>Finished genome of Venturia effusa.</title>
        <authorList>
            <person name="Young C.A."/>
            <person name="Cox M.P."/>
            <person name="Ganley A.R.D."/>
            <person name="David W.J."/>
        </authorList>
    </citation>
    <scope>NUCLEOTIDE SEQUENCE [LARGE SCALE GENOMIC DNA]</scope>
    <source>
        <strain evidence="2">albino</strain>
    </source>
</reference>
<organism evidence="1 2">
    <name type="scientific">Venturia effusa</name>
    <dbReference type="NCBI Taxonomy" id="50376"/>
    <lineage>
        <taxon>Eukaryota</taxon>
        <taxon>Fungi</taxon>
        <taxon>Dikarya</taxon>
        <taxon>Ascomycota</taxon>
        <taxon>Pezizomycotina</taxon>
        <taxon>Dothideomycetes</taxon>
        <taxon>Pleosporomycetidae</taxon>
        <taxon>Venturiales</taxon>
        <taxon>Venturiaceae</taxon>
        <taxon>Venturia</taxon>
    </lineage>
</organism>
<dbReference type="AlphaFoldDB" id="A0A517L135"/>
<proteinExistence type="predicted"/>
<keyword evidence="2" id="KW-1185">Reference proteome</keyword>
<evidence type="ECO:0000313" key="2">
    <source>
        <dbReference type="Proteomes" id="UP000316270"/>
    </source>
</evidence>
<dbReference type="Pfam" id="PF07712">
    <property type="entry name" value="SURNod19"/>
    <property type="match status" value="1"/>
</dbReference>
<protein>
    <submittedName>
        <fullName evidence="1">Uncharacterized protein</fullName>
    </submittedName>
</protein>
<evidence type="ECO:0000313" key="1">
    <source>
        <dbReference type="EMBL" id="QDS69338.1"/>
    </source>
</evidence>
<name>A0A517L135_9PEZI</name>
<accession>A0A517L135</accession>
<sequence>MLYLPLAAHAAVISSRQALEVPEDIIFPPSLFGSLGGPPPLIKYESIKSLQPQLSKGGRRELIRWGPFEVPGMPGPNDTSTVDGGMSMDPIGHVISQALHEGLPKDVTVIAGKSDLVYADGSRADISTGLYLHHLIAADASKPPPAWVNTCAGDSDIAMPSQLGNAFLGTGNDEAGVRYTNAASNFSGGFYLKDDYMGLQVDVVNYDKAPKKIYVTFDIEYLPGKTGSDAASVLLSLTGCGGPGIFQDGGIINAKGHLHDGGEYMELYLNDKLVCSSNATYGGGSGTMKAEGKEWTTISKMSECEDTIKVKKGDRISMKSRYDTVKHPQRQSLGEEREAMAMFSLTFLPAV</sequence>
<dbReference type="EMBL" id="CP042187">
    <property type="protein sequence ID" value="QDS69338.1"/>
    <property type="molecule type" value="Genomic_DNA"/>
</dbReference>
<dbReference type="InterPro" id="IPR011692">
    <property type="entry name" value="Stress_up-reg_Nod19"/>
</dbReference>
<dbReference type="Proteomes" id="UP000316270">
    <property type="component" value="Chromosome 3"/>
</dbReference>
<dbReference type="OrthoDB" id="3906810at2759"/>